<dbReference type="EMBL" id="JAATJS010000002">
    <property type="protein sequence ID" value="NIX76574.1"/>
    <property type="molecule type" value="Genomic_DNA"/>
</dbReference>
<protein>
    <recommendedName>
        <fullName evidence="4">Lipopolysaccharide assembly protein A domain-containing protein</fullName>
    </recommendedName>
</protein>
<dbReference type="Proteomes" id="UP000707352">
    <property type="component" value="Unassembled WGS sequence"/>
</dbReference>
<evidence type="ECO:0008006" key="4">
    <source>
        <dbReference type="Google" id="ProtNLM"/>
    </source>
</evidence>
<keyword evidence="1" id="KW-0472">Membrane</keyword>
<keyword evidence="1" id="KW-1133">Transmembrane helix</keyword>
<feature type="transmembrane region" description="Helical" evidence="1">
    <location>
        <begin position="56"/>
        <end position="81"/>
    </location>
</feature>
<dbReference type="RefSeq" id="WP_167672438.1">
    <property type="nucleotide sequence ID" value="NZ_JAATJS010000002.1"/>
</dbReference>
<evidence type="ECO:0000313" key="3">
    <source>
        <dbReference type="Proteomes" id="UP000707352"/>
    </source>
</evidence>
<keyword evidence="3" id="KW-1185">Reference proteome</keyword>
<evidence type="ECO:0000313" key="2">
    <source>
        <dbReference type="EMBL" id="NIX76574.1"/>
    </source>
</evidence>
<keyword evidence="1" id="KW-0812">Transmembrane</keyword>
<name>A0ABX0V9U0_9HYPH</name>
<organism evidence="2 3">
    <name type="scientific">Microvirga terricola</name>
    <dbReference type="NCBI Taxonomy" id="2719797"/>
    <lineage>
        <taxon>Bacteria</taxon>
        <taxon>Pseudomonadati</taxon>
        <taxon>Pseudomonadota</taxon>
        <taxon>Alphaproteobacteria</taxon>
        <taxon>Hyphomicrobiales</taxon>
        <taxon>Methylobacteriaceae</taxon>
        <taxon>Microvirga</taxon>
    </lineage>
</organism>
<gene>
    <name evidence="2" type="ORF">HB375_08070</name>
</gene>
<sequence length="108" mass="11883">MRIDPLKVGLAVGLLLGGWHACWSLLVALGWAQAVVDFVLWIHFIQPIYVIGPFSLTRAVLLVAITGAIGFVIGAAFAAIWNRLRRRPSATVSVLSEVRKSNDFKSRR</sequence>
<comment type="caution">
    <text evidence="2">The sequence shown here is derived from an EMBL/GenBank/DDBJ whole genome shotgun (WGS) entry which is preliminary data.</text>
</comment>
<accession>A0ABX0V9U0</accession>
<reference evidence="2 3" key="1">
    <citation type="submission" date="2020-03" db="EMBL/GenBank/DDBJ databases">
        <title>The genome sequence of Microvirga sp. c23x22.</title>
        <authorList>
            <person name="Zhang X."/>
        </authorList>
    </citation>
    <scope>NUCLEOTIDE SEQUENCE [LARGE SCALE GENOMIC DNA]</scope>
    <source>
        <strain evidence="3">c23x22</strain>
    </source>
</reference>
<evidence type="ECO:0000256" key="1">
    <source>
        <dbReference type="SAM" id="Phobius"/>
    </source>
</evidence>
<proteinExistence type="predicted"/>